<keyword evidence="1" id="KW-0472">Membrane</keyword>
<proteinExistence type="predicted"/>
<feature type="transmembrane region" description="Helical" evidence="1">
    <location>
        <begin position="73"/>
        <end position="91"/>
    </location>
</feature>
<evidence type="ECO:0000313" key="2">
    <source>
        <dbReference type="EMBL" id="QHU01261.1"/>
    </source>
</evidence>
<name>A0A6C0J8Z2_9ZZZZ</name>
<feature type="transmembrane region" description="Helical" evidence="1">
    <location>
        <begin position="20"/>
        <end position="47"/>
    </location>
</feature>
<reference evidence="2" key="1">
    <citation type="journal article" date="2020" name="Nature">
        <title>Giant virus diversity and host interactions through global metagenomics.</title>
        <authorList>
            <person name="Schulz F."/>
            <person name="Roux S."/>
            <person name="Paez-Espino D."/>
            <person name="Jungbluth S."/>
            <person name="Walsh D.A."/>
            <person name="Denef V.J."/>
            <person name="McMahon K.D."/>
            <person name="Konstantinidis K.T."/>
            <person name="Eloe-Fadrosh E.A."/>
            <person name="Kyrpides N.C."/>
            <person name="Woyke T."/>
        </authorList>
    </citation>
    <scope>NUCLEOTIDE SEQUENCE</scope>
    <source>
        <strain evidence="2">GVMAG-M-3300025860-25</strain>
    </source>
</reference>
<organism evidence="2">
    <name type="scientific">viral metagenome</name>
    <dbReference type="NCBI Taxonomy" id="1070528"/>
    <lineage>
        <taxon>unclassified sequences</taxon>
        <taxon>metagenomes</taxon>
        <taxon>organismal metagenomes</taxon>
    </lineage>
</organism>
<protein>
    <submittedName>
        <fullName evidence="2">Uncharacterized protein</fullName>
    </submittedName>
</protein>
<sequence length="94" mass="10953">MSNKLSFNGVPLKFKLNKTVILNSFLGFAIALIFDDMKGLIINEILLRIINQKVRKKYIKIESIGVIFDYKKIIDLSVNILLSIFFIWILYRNS</sequence>
<keyword evidence="1" id="KW-1133">Transmembrane helix</keyword>
<evidence type="ECO:0000256" key="1">
    <source>
        <dbReference type="SAM" id="Phobius"/>
    </source>
</evidence>
<dbReference type="EMBL" id="MN740336">
    <property type="protein sequence ID" value="QHU01261.1"/>
    <property type="molecule type" value="Genomic_DNA"/>
</dbReference>
<accession>A0A6C0J8Z2</accession>
<dbReference type="AlphaFoldDB" id="A0A6C0J8Z2"/>
<keyword evidence="1" id="KW-0812">Transmembrane</keyword>